<evidence type="ECO:0000256" key="11">
    <source>
        <dbReference type="PROSITE-ProRule" id="PRU01360"/>
    </source>
</evidence>
<dbReference type="SUPFAM" id="SSF56935">
    <property type="entry name" value="Porins"/>
    <property type="match status" value="1"/>
</dbReference>
<evidence type="ECO:0000259" key="16">
    <source>
        <dbReference type="Pfam" id="PF07715"/>
    </source>
</evidence>
<dbReference type="RefSeq" id="WP_129120998.1">
    <property type="nucleotide sequence ID" value="NZ_PEIB01000002.1"/>
</dbReference>
<dbReference type="InterPro" id="IPR037066">
    <property type="entry name" value="Plug_dom_sf"/>
</dbReference>
<dbReference type="OrthoDB" id="9764669at2"/>
<dbReference type="InterPro" id="IPR036942">
    <property type="entry name" value="Beta-barrel_TonB_sf"/>
</dbReference>
<dbReference type="GO" id="GO:0009279">
    <property type="term" value="C:cell outer membrane"/>
    <property type="evidence" value="ECO:0007669"/>
    <property type="project" value="UniProtKB-SubCell"/>
</dbReference>
<feature type="region of interest" description="Disordered" evidence="13">
    <location>
        <begin position="210"/>
        <end position="235"/>
    </location>
</feature>
<keyword evidence="6 14" id="KW-0732">Signal</keyword>
<keyword evidence="8 11" id="KW-0472">Membrane</keyword>
<reference evidence="17 18" key="1">
    <citation type="submission" date="2017-10" db="EMBL/GenBank/DDBJ databases">
        <title>Nyctiphanis sp. nov., isolated from the stomach of the euphausiid Nyctiphanes simplex (Hansen, 1911) in the Gulf of California.</title>
        <authorList>
            <person name="Gomez-Gil B."/>
            <person name="Aguilar-Mendez M."/>
            <person name="Lopez-Cortes A."/>
            <person name="Gomez-Gutierrez J."/>
            <person name="Roque A."/>
            <person name="Lang E."/>
            <person name="Gonzalez-Castillo A."/>
        </authorList>
    </citation>
    <scope>NUCLEOTIDE SEQUENCE [LARGE SCALE GENOMIC DNA]</scope>
    <source>
        <strain evidence="17 18">CAIM 600</strain>
    </source>
</reference>
<dbReference type="InterPro" id="IPR010949">
    <property type="entry name" value="TonB_Hb/transfer/lactofer_rcpt"/>
</dbReference>
<dbReference type="NCBIfam" id="TIGR01785">
    <property type="entry name" value="TonB-hemin"/>
    <property type="match status" value="1"/>
</dbReference>
<keyword evidence="5 11" id="KW-0812">Transmembrane</keyword>
<evidence type="ECO:0000256" key="8">
    <source>
        <dbReference type="ARBA" id="ARBA00023136"/>
    </source>
</evidence>
<evidence type="ECO:0000259" key="15">
    <source>
        <dbReference type="Pfam" id="PF00593"/>
    </source>
</evidence>
<evidence type="ECO:0000256" key="14">
    <source>
        <dbReference type="SAM" id="SignalP"/>
    </source>
</evidence>
<dbReference type="InterPro" id="IPR011276">
    <property type="entry name" value="TonB_haem/Hb_rcpt"/>
</dbReference>
<evidence type="ECO:0000256" key="4">
    <source>
        <dbReference type="ARBA" id="ARBA00022452"/>
    </source>
</evidence>
<dbReference type="Gene3D" id="2.40.170.20">
    <property type="entry name" value="TonB-dependent receptor, beta-barrel domain"/>
    <property type="match status" value="1"/>
</dbReference>
<dbReference type="InterPro" id="IPR000531">
    <property type="entry name" value="Beta-barrel_TonB"/>
</dbReference>
<evidence type="ECO:0000256" key="13">
    <source>
        <dbReference type="SAM" id="MobiDB-lite"/>
    </source>
</evidence>
<evidence type="ECO:0000313" key="18">
    <source>
        <dbReference type="Proteomes" id="UP000290287"/>
    </source>
</evidence>
<evidence type="ECO:0000313" key="17">
    <source>
        <dbReference type="EMBL" id="RXJ74529.1"/>
    </source>
</evidence>
<evidence type="ECO:0000256" key="6">
    <source>
        <dbReference type="ARBA" id="ARBA00022729"/>
    </source>
</evidence>
<evidence type="ECO:0000256" key="9">
    <source>
        <dbReference type="ARBA" id="ARBA00023170"/>
    </source>
</evidence>
<dbReference type="Gene3D" id="2.170.130.10">
    <property type="entry name" value="TonB-dependent receptor, plug domain"/>
    <property type="match status" value="1"/>
</dbReference>
<protein>
    <submittedName>
        <fullName evidence="17">TonB-dependent receptor</fullName>
    </submittedName>
</protein>
<dbReference type="Proteomes" id="UP000290287">
    <property type="component" value="Unassembled WGS sequence"/>
</dbReference>
<feature type="domain" description="TonB-dependent receptor plug" evidence="16">
    <location>
        <begin position="44"/>
        <end position="153"/>
    </location>
</feature>
<evidence type="ECO:0000256" key="7">
    <source>
        <dbReference type="ARBA" id="ARBA00023077"/>
    </source>
</evidence>
<evidence type="ECO:0000256" key="5">
    <source>
        <dbReference type="ARBA" id="ARBA00022692"/>
    </source>
</evidence>
<comment type="subcellular location">
    <subcellularLocation>
        <location evidence="1 11">Cell outer membrane</location>
        <topology evidence="1 11">Multi-pass membrane protein</topology>
    </subcellularLocation>
</comment>
<evidence type="ECO:0000256" key="12">
    <source>
        <dbReference type="RuleBase" id="RU003357"/>
    </source>
</evidence>
<gene>
    <name evidence="17" type="ORF">CS022_02845</name>
</gene>
<organism evidence="17 18">
    <name type="scientific">Veronia nyctiphanis</name>
    <dbReference type="NCBI Taxonomy" id="1278244"/>
    <lineage>
        <taxon>Bacteria</taxon>
        <taxon>Pseudomonadati</taxon>
        <taxon>Pseudomonadota</taxon>
        <taxon>Gammaproteobacteria</taxon>
        <taxon>Vibrionales</taxon>
        <taxon>Vibrionaceae</taxon>
        <taxon>Veronia</taxon>
    </lineage>
</organism>
<keyword evidence="10 11" id="KW-0998">Cell outer membrane</keyword>
<keyword evidence="18" id="KW-1185">Reference proteome</keyword>
<keyword evidence="4 11" id="KW-1134">Transmembrane beta strand</keyword>
<dbReference type="PROSITE" id="PS52016">
    <property type="entry name" value="TONB_DEPENDENT_REC_3"/>
    <property type="match status" value="1"/>
</dbReference>
<feature type="domain" description="TonB-dependent receptor-like beta-barrel" evidence="15">
    <location>
        <begin position="260"/>
        <end position="674"/>
    </location>
</feature>
<dbReference type="InterPro" id="IPR039426">
    <property type="entry name" value="TonB-dep_rcpt-like"/>
</dbReference>
<feature type="chain" id="PRO_5020781807" evidence="14">
    <location>
        <begin position="24"/>
        <end position="713"/>
    </location>
</feature>
<keyword evidence="9 17" id="KW-0675">Receptor</keyword>
<dbReference type="PANTHER" id="PTHR30069:SF29">
    <property type="entry name" value="HEMOGLOBIN AND HEMOGLOBIN-HAPTOGLOBIN-BINDING PROTEIN 1-RELATED"/>
    <property type="match status" value="1"/>
</dbReference>
<evidence type="ECO:0000256" key="3">
    <source>
        <dbReference type="ARBA" id="ARBA00022448"/>
    </source>
</evidence>
<dbReference type="NCBIfam" id="TIGR01786">
    <property type="entry name" value="TonB-hemlactrns"/>
    <property type="match status" value="1"/>
</dbReference>
<comment type="similarity">
    <text evidence="2">Belongs to the TonB-dependent receptor family. Hemoglobin/haptoglobin binding protein subfamily.</text>
</comment>
<dbReference type="CDD" id="cd01347">
    <property type="entry name" value="ligand_gated_channel"/>
    <property type="match status" value="1"/>
</dbReference>
<dbReference type="PANTHER" id="PTHR30069">
    <property type="entry name" value="TONB-DEPENDENT OUTER MEMBRANE RECEPTOR"/>
    <property type="match status" value="1"/>
</dbReference>
<dbReference type="GO" id="GO:0015232">
    <property type="term" value="F:heme transmembrane transporter activity"/>
    <property type="evidence" value="ECO:0007669"/>
    <property type="project" value="InterPro"/>
</dbReference>
<dbReference type="InterPro" id="IPR012910">
    <property type="entry name" value="Plug_dom"/>
</dbReference>
<sequence>MNVYYKTPLALMIGLAFTSSLHAEDIYTFDEVIVSATQSEQQEKNVAASVSRVGREQLDDDLAQNLNQVFKSLPGVAAKGQGRFGVSGFNIRGRDENYVKNLIDGVELPNSYNPGADVMRKYSTAIEPDSLKAVEVSKGPVSSVHGSNALAGAVVFSTLDPADILESEEGNDTSAKVKAGYYSADQSYKVTTSIANRTGDVESLLQITHRSGHETETHSNGADIEGTDRGLADPSEFDANNVLAKFIVPVNENHTVSFTGEAYDRQAETELLSREGKSLGPGFTYSDNQGEDQDSRYRATINHEWTTDNVLFDQLNWSLSYMLNETEHKTFDTSIARGERMRRRQGSDSDYQFKARLQKDIELAGSVHEISYGVNFLKRDFELDYDTTKFPSGTVTPDTPLLNDAKSHDISIFVEDNAFLFEDSLVVNAGLRYDRFKADPADAQYDVVKNSRVTGRLGAVYNWTDQVNSFASVSQGFKSPTIQDLYYTYARGEIILPNPELKAEESLSYETGVRGSWDSGKASLSVFYTDYKNFIQQVETGRAPDGRKISTKINLNKSKIYGAEFSTTLGLDQLISAPKGTFAKLSVAYAKGKEGSDNKGIDSVSPLTSVATLGYDNASNDIGGRALLTAVAAKEGKDWRDETNLKAPGFATLDLTMYYKPVEPLTIRAGVYNVLDKQYWYFQDVAGLKATSKGVDRYSQSGRNFGIEVEYTF</sequence>
<evidence type="ECO:0000256" key="1">
    <source>
        <dbReference type="ARBA" id="ARBA00004571"/>
    </source>
</evidence>
<proteinExistence type="inferred from homology"/>
<dbReference type="Pfam" id="PF07715">
    <property type="entry name" value="Plug"/>
    <property type="match status" value="1"/>
</dbReference>
<dbReference type="Pfam" id="PF00593">
    <property type="entry name" value="TonB_dep_Rec_b-barrel"/>
    <property type="match status" value="1"/>
</dbReference>
<accession>A0A4Q0YZ84</accession>
<dbReference type="EMBL" id="PEIB01000002">
    <property type="protein sequence ID" value="RXJ74529.1"/>
    <property type="molecule type" value="Genomic_DNA"/>
</dbReference>
<keyword evidence="3 11" id="KW-0813">Transport</keyword>
<dbReference type="GO" id="GO:0015344">
    <property type="term" value="F:siderophore uptake transmembrane transporter activity"/>
    <property type="evidence" value="ECO:0007669"/>
    <property type="project" value="TreeGrafter"/>
</dbReference>
<comment type="caution">
    <text evidence="17">The sequence shown here is derived from an EMBL/GenBank/DDBJ whole genome shotgun (WGS) entry which is preliminary data.</text>
</comment>
<keyword evidence="7 12" id="KW-0798">TonB box</keyword>
<evidence type="ECO:0000256" key="2">
    <source>
        <dbReference type="ARBA" id="ARBA00008143"/>
    </source>
</evidence>
<dbReference type="AlphaFoldDB" id="A0A4Q0YZ84"/>
<name>A0A4Q0YZ84_9GAMM</name>
<dbReference type="GO" id="GO:0044718">
    <property type="term" value="P:siderophore transmembrane transport"/>
    <property type="evidence" value="ECO:0007669"/>
    <property type="project" value="TreeGrafter"/>
</dbReference>
<evidence type="ECO:0000256" key="10">
    <source>
        <dbReference type="ARBA" id="ARBA00023237"/>
    </source>
</evidence>
<feature type="signal peptide" evidence="14">
    <location>
        <begin position="1"/>
        <end position="23"/>
    </location>
</feature>